<evidence type="ECO:0000313" key="5">
    <source>
        <dbReference type="EMBL" id="AGC71527.1"/>
    </source>
</evidence>
<dbReference type="InterPro" id="IPR008258">
    <property type="entry name" value="Transglycosylase_SLT_dom_1"/>
</dbReference>
<evidence type="ECO:0000259" key="4">
    <source>
        <dbReference type="Pfam" id="PF13511"/>
    </source>
</evidence>
<feature type="domain" description="Transglycosylase SLT" evidence="3">
    <location>
        <begin position="105"/>
        <end position="215"/>
    </location>
</feature>
<sequence length="291" mass="31114">MARRLFPRFLGVSSLFPAWIGLGLLWVLSLPAHADVWAYIDEKGTAHFAAEPIDARYQLFFRGKPPSGDNGATGTPRAVTVPTAQPKLIAYFEVAPGFRSVKHLLRQASANHAVDYELLKALIATESGFDASVVSPRGAVGLMQVMPATAARYGVSADRRGSIEQKLADPATNIHAGASYLGYLLRLFPGQLELALAAYNAGEGAVQKAGNRVPDYRETRNYVSTVMQIYGLLKPPAALVPSRPAPLPALPGGALGRGNMIPSSFPPIPASEAPSPRSRVTSFIDERPIDT</sequence>
<dbReference type="GO" id="GO:0008933">
    <property type="term" value="F:peptidoglycan lytic transglycosylase activity"/>
    <property type="evidence" value="ECO:0007669"/>
    <property type="project" value="InterPro"/>
</dbReference>
<comment type="similarity">
    <text evidence="1">Belongs to the transglycosylase Slt family.</text>
</comment>
<accession>L7VRC5</accession>
<proteinExistence type="inferred from homology"/>
<dbReference type="Pfam" id="PF01464">
    <property type="entry name" value="SLT"/>
    <property type="match status" value="1"/>
</dbReference>
<evidence type="ECO:0000256" key="1">
    <source>
        <dbReference type="ARBA" id="ARBA00007734"/>
    </source>
</evidence>
<dbReference type="InterPro" id="IPR025392">
    <property type="entry name" value="DUF4124"/>
</dbReference>
<feature type="region of interest" description="Disordered" evidence="2">
    <location>
        <begin position="264"/>
        <end position="291"/>
    </location>
</feature>
<dbReference type="PROSITE" id="PS00922">
    <property type="entry name" value="TRANSGLYCOSYLASE"/>
    <property type="match status" value="1"/>
</dbReference>
<dbReference type="PANTHER" id="PTHR37423:SF2">
    <property type="entry name" value="MEMBRANE-BOUND LYTIC MUREIN TRANSGLYCOSYLASE C"/>
    <property type="match status" value="1"/>
</dbReference>
<dbReference type="Pfam" id="PF13511">
    <property type="entry name" value="DUF4124"/>
    <property type="match status" value="1"/>
</dbReference>
<dbReference type="InterPro" id="IPR023346">
    <property type="entry name" value="Lysozyme-like_dom_sf"/>
</dbReference>
<protein>
    <submittedName>
        <fullName evidence="5">Soluble lytic murein transglycosylase</fullName>
    </submittedName>
</protein>
<dbReference type="Gene3D" id="1.10.530.10">
    <property type="match status" value="1"/>
</dbReference>
<organism evidence="5">
    <name type="scientific">uncultured bacterium A1Q1_fos_550</name>
    <dbReference type="NCBI Taxonomy" id="1256583"/>
    <lineage>
        <taxon>Bacteria</taxon>
        <taxon>environmental samples</taxon>
    </lineage>
</organism>
<dbReference type="EMBL" id="JX649875">
    <property type="protein sequence ID" value="AGC71527.1"/>
    <property type="molecule type" value="Genomic_DNA"/>
</dbReference>
<dbReference type="SUPFAM" id="SSF53955">
    <property type="entry name" value="Lysozyme-like"/>
    <property type="match status" value="1"/>
</dbReference>
<dbReference type="InterPro" id="IPR000189">
    <property type="entry name" value="Transglyc_AS"/>
</dbReference>
<dbReference type="PANTHER" id="PTHR37423">
    <property type="entry name" value="SOLUBLE LYTIC MUREIN TRANSGLYCOSYLASE-RELATED"/>
    <property type="match status" value="1"/>
</dbReference>
<evidence type="ECO:0000259" key="3">
    <source>
        <dbReference type="Pfam" id="PF01464"/>
    </source>
</evidence>
<feature type="domain" description="DUF4124" evidence="4">
    <location>
        <begin position="24"/>
        <end position="73"/>
    </location>
</feature>
<reference evidence="5" key="1">
    <citation type="submission" date="2012-09" db="EMBL/GenBank/DDBJ databases">
        <title>Metagenomic Characterization of a Microbial Community in Wastewater Detects High Levels of Antibiotic Resistance.</title>
        <authorList>
            <person name="Abrams M."/>
            <person name="Caldwell A."/>
            <person name="Vandaei E."/>
            <person name="Lee W."/>
            <person name="Perrott J."/>
            <person name="Khan S.Y."/>
            <person name="Ta J."/>
            <person name="Romero D."/>
            <person name="Nguyen V."/>
            <person name="Pourmand N."/>
            <person name="Ouverney C.C."/>
        </authorList>
    </citation>
    <scope>NUCLEOTIDE SEQUENCE</scope>
</reference>
<dbReference type="GO" id="GO:0016020">
    <property type="term" value="C:membrane"/>
    <property type="evidence" value="ECO:0007669"/>
    <property type="project" value="InterPro"/>
</dbReference>
<name>L7VRC5_9BACT</name>
<dbReference type="AlphaFoldDB" id="L7VRC5"/>
<evidence type="ECO:0000256" key="2">
    <source>
        <dbReference type="SAM" id="MobiDB-lite"/>
    </source>
</evidence>
<dbReference type="GO" id="GO:0000270">
    <property type="term" value="P:peptidoglycan metabolic process"/>
    <property type="evidence" value="ECO:0007669"/>
    <property type="project" value="InterPro"/>
</dbReference>
<dbReference type="CDD" id="cd00254">
    <property type="entry name" value="LT-like"/>
    <property type="match status" value="1"/>
</dbReference>